<dbReference type="Gene3D" id="3.60.10.10">
    <property type="entry name" value="Endonuclease/exonuclease/phosphatase"/>
    <property type="match status" value="1"/>
</dbReference>
<dbReference type="InterPro" id="IPR051916">
    <property type="entry name" value="GPI-anchor_lipid_remodeler"/>
</dbReference>
<dbReference type="InterPro" id="IPR005135">
    <property type="entry name" value="Endo/exonuclease/phosphatase"/>
</dbReference>
<protein>
    <submittedName>
        <fullName evidence="3">Endonuclease</fullName>
    </submittedName>
</protein>
<name>A0A291QSY5_9BACT</name>
<keyword evidence="3" id="KW-0255">Endonuclease</keyword>
<feature type="chain" id="PRO_5013285053" evidence="1">
    <location>
        <begin position="24"/>
        <end position="278"/>
    </location>
</feature>
<keyword evidence="3" id="KW-0540">Nuclease</keyword>
<dbReference type="SUPFAM" id="SSF56219">
    <property type="entry name" value="DNase I-like"/>
    <property type="match status" value="1"/>
</dbReference>
<dbReference type="PANTHER" id="PTHR14859:SF1">
    <property type="entry name" value="PGAP2-INTERACTING PROTEIN"/>
    <property type="match status" value="1"/>
</dbReference>
<dbReference type="PANTHER" id="PTHR14859">
    <property type="entry name" value="CALCOFLUOR WHITE HYPERSENSITIVE PROTEIN PRECURSOR"/>
    <property type="match status" value="1"/>
</dbReference>
<keyword evidence="4" id="KW-1185">Reference proteome</keyword>
<gene>
    <name evidence="3" type="ORF">COR50_07170</name>
</gene>
<keyword evidence="3" id="KW-0378">Hydrolase</keyword>
<dbReference type="OrthoDB" id="5447300at2"/>
<dbReference type="Proteomes" id="UP000220133">
    <property type="component" value="Chromosome"/>
</dbReference>
<accession>A0A291QSY5</accession>
<feature type="domain" description="Endonuclease/exonuclease/phosphatase" evidence="2">
    <location>
        <begin position="40"/>
        <end position="268"/>
    </location>
</feature>
<dbReference type="AlphaFoldDB" id="A0A291QSY5"/>
<evidence type="ECO:0000256" key="1">
    <source>
        <dbReference type="SAM" id="SignalP"/>
    </source>
</evidence>
<organism evidence="3 4">
    <name type="scientific">Chitinophaga caeni</name>
    <dbReference type="NCBI Taxonomy" id="2029983"/>
    <lineage>
        <taxon>Bacteria</taxon>
        <taxon>Pseudomonadati</taxon>
        <taxon>Bacteroidota</taxon>
        <taxon>Chitinophagia</taxon>
        <taxon>Chitinophagales</taxon>
        <taxon>Chitinophagaceae</taxon>
        <taxon>Chitinophaga</taxon>
    </lineage>
</organism>
<feature type="signal peptide" evidence="1">
    <location>
        <begin position="1"/>
        <end position="23"/>
    </location>
</feature>
<dbReference type="EMBL" id="CP023777">
    <property type="protein sequence ID" value="ATL46982.1"/>
    <property type="molecule type" value="Genomic_DNA"/>
</dbReference>
<dbReference type="GO" id="GO:0016020">
    <property type="term" value="C:membrane"/>
    <property type="evidence" value="ECO:0007669"/>
    <property type="project" value="GOC"/>
</dbReference>
<keyword evidence="1" id="KW-0732">Signal</keyword>
<evidence type="ECO:0000259" key="2">
    <source>
        <dbReference type="Pfam" id="PF03372"/>
    </source>
</evidence>
<dbReference type="GO" id="GO:0004519">
    <property type="term" value="F:endonuclease activity"/>
    <property type="evidence" value="ECO:0007669"/>
    <property type="project" value="UniProtKB-KW"/>
</dbReference>
<reference evidence="3 4" key="1">
    <citation type="submission" date="2017-10" db="EMBL/GenBank/DDBJ databases">
        <title>Paenichitinophaga pekingensis gen. nov., sp. nov., isolated from activated sludge.</title>
        <authorList>
            <person name="Jin D."/>
            <person name="Kong X."/>
            <person name="Deng Y."/>
            <person name="Bai Z."/>
        </authorList>
    </citation>
    <scope>NUCLEOTIDE SEQUENCE [LARGE SCALE GENOMIC DNA]</scope>
    <source>
        <strain evidence="3 4">13</strain>
    </source>
</reference>
<proteinExistence type="predicted"/>
<dbReference type="RefSeq" id="WP_098193367.1">
    <property type="nucleotide sequence ID" value="NZ_CP023777.1"/>
</dbReference>
<dbReference type="InterPro" id="IPR036691">
    <property type="entry name" value="Endo/exonu/phosph_ase_sf"/>
</dbReference>
<sequence>MRYWILILSILCLACSKSKNSNGGDPGDPPVEEKPKVKVMTYNIYGARASSGTPADLDMIAEVIKSENPDLVALQEVDAFTTRTGKDVHQARDLAKLTGMEWYFTKAMDLQGGEYGDAVLSKFPIKNATRYSLPVASGVGGETRSVALITVEKEGKEFHFASTHLDHLALEDNRILQANELKKIITSLQLPIIIAGDLNAKPESETMSIIKQYLTTGCIKQCPNTFPSDNPDRTIDYILYTPINKFSVQSYNSPNGYVASQSAYASDHRPVVAIFTLN</sequence>
<dbReference type="GO" id="GO:0006506">
    <property type="term" value="P:GPI anchor biosynthetic process"/>
    <property type="evidence" value="ECO:0007669"/>
    <property type="project" value="TreeGrafter"/>
</dbReference>
<evidence type="ECO:0000313" key="3">
    <source>
        <dbReference type="EMBL" id="ATL46982.1"/>
    </source>
</evidence>
<dbReference type="Pfam" id="PF03372">
    <property type="entry name" value="Exo_endo_phos"/>
    <property type="match status" value="1"/>
</dbReference>
<dbReference type="KEGG" id="cbae:COR50_07170"/>
<evidence type="ECO:0000313" key="4">
    <source>
        <dbReference type="Proteomes" id="UP000220133"/>
    </source>
</evidence>